<reference evidence="2 3" key="1">
    <citation type="journal article" date="2008" name="Nature">
        <title>The genome of Laccaria bicolor provides insights into mycorrhizal symbiosis.</title>
        <authorList>
            <person name="Martin F."/>
            <person name="Aerts A."/>
            <person name="Ahren D."/>
            <person name="Brun A."/>
            <person name="Danchin E.G.J."/>
            <person name="Duchaussoy F."/>
            <person name="Gibon J."/>
            <person name="Kohler A."/>
            <person name="Lindquist E."/>
            <person name="Pereda V."/>
            <person name="Salamov A."/>
            <person name="Shapiro H.J."/>
            <person name="Wuyts J."/>
            <person name="Blaudez D."/>
            <person name="Buee M."/>
            <person name="Brokstein P."/>
            <person name="Canbaeck B."/>
            <person name="Cohen D."/>
            <person name="Courty P.E."/>
            <person name="Coutinho P.M."/>
            <person name="Delaruelle C."/>
            <person name="Detter J.C."/>
            <person name="Deveau A."/>
            <person name="DiFazio S."/>
            <person name="Duplessis S."/>
            <person name="Fraissinet-Tachet L."/>
            <person name="Lucic E."/>
            <person name="Frey-Klett P."/>
            <person name="Fourrey C."/>
            <person name="Feussner I."/>
            <person name="Gay G."/>
            <person name="Grimwood J."/>
            <person name="Hoegger P.J."/>
            <person name="Jain P."/>
            <person name="Kilaru S."/>
            <person name="Labbe J."/>
            <person name="Lin Y.C."/>
            <person name="Legue V."/>
            <person name="Le Tacon F."/>
            <person name="Marmeisse R."/>
            <person name="Melayah D."/>
            <person name="Montanini B."/>
            <person name="Muratet M."/>
            <person name="Nehls U."/>
            <person name="Niculita-Hirzel H."/>
            <person name="Oudot-Le Secq M.P."/>
            <person name="Peter M."/>
            <person name="Quesneville H."/>
            <person name="Rajashekar B."/>
            <person name="Reich M."/>
            <person name="Rouhier N."/>
            <person name="Schmutz J."/>
            <person name="Yin T."/>
            <person name="Chalot M."/>
            <person name="Henrissat B."/>
            <person name="Kuees U."/>
            <person name="Lucas S."/>
            <person name="Van de Peer Y."/>
            <person name="Podila G.K."/>
            <person name="Polle A."/>
            <person name="Pukkila P.J."/>
            <person name="Richardson P.M."/>
            <person name="Rouze P."/>
            <person name="Sanders I.R."/>
            <person name="Stajich J.E."/>
            <person name="Tunlid A."/>
            <person name="Tuskan G."/>
            <person name="Grigoriev I.V."/>
        </authorList>
    </citation>
    <scope>NUCLEOTIDE SEQUENCE [LARGE SCALE GENOMIC DNA]</scope>
    <source>
        <strain evidence="3">S238N-H82 / ATCC MYA-4686</strain>
    </source>
</reference>
<dbReference type="GeneID" id="6084608"/>
<dbReference type="RefSeq" id="XP_001888993.1">
    <property type="nucleotide sequence ID" value="XM_001888958.1"/>
</dbReference>
<keyword evidence="1" id="KW-0472">Membrane</keyword>
<accession>B0DYG4</accession>
<proteinExistence type="predicted"/>
<dbReference type="KEGG" id="lbc:LACBIDRAFT_334205"/>
<dbReference type="HOGENOM" id="CLU_384976_0_0_1"/>
<evidence type="ECO:0000256" key="1">
    <source>
        <dbReference type="SAM" id="Phobius"/>
    </source>
</evidence>
<dbReference type="AlphaFoldDB" id="B0DYG4"/>
<organism evidence="3">
    <name type="scientific">Laccaria bicolor (strain S238N-H82 / ATCC MYA-4686)</name>
    <name type="common">Bicoloured deceiver</name>
    <name type="synonym">Laccaria laccata var. bicolor</name>
    <dbReference type="NCBI Taxonomy" id="486041"/>
    <lineage>
        <taxon>Eukaryota</taxon>
        <taxon>Fungi</taxon>
        <taxon>Dikarya</taxon>
        <taxon>Basidiomycota</taxon>
        <taxon>Agaricomycotina</taxon>
        <taxon>Agaricomycetes</taxon>
        <taxon>Agaricomycetidae</taxon>
        <taxon>Agaricales</taxon>
        <taxon>Agaricineae</taxon>
        <taxon>Hydnangiaceae</taxon>
        <taxon>Laccaria</taxon>
    </lineage>
</organism>
<dbReference type="EMBL" id="DS547150">
    <property type="protein sequence ID" value="EDR00434.1"/>
    <property type="molecule type" value="Genomic_DNA"/>
</dbReference>
<keyword evidence="3" id="KW-1185">Reference proteome</keyword>
<keyword evidence="1" id="KW-0812">Transmembrane</keyword>
<dbReference type="Proteomes" id="UP000001194">
    <property type="component" value="Unassembled WGS sequence"/>
</dbReference>
<keyword evidence="1" id="KW-1133">Transmembrane helix</keyword>
<gene>
    <name evidence="2" type="ORF">LACBIDRAFT_334205</name>
</gene>
<protein>
    <submittedName>
        <fullName evidence="2">Predicted protein</fullName>
    </submittedName>
</protein>
<feature type="transmembrane region" description="Helical" evidence="1">
    <location>
        <begin position="192"/>
        <end position="214"/>
    </location>
</feature>
<sequence length="718" mass="78788">MACGCCNYVTRSLPFLATLRDLNVFSTCQSHGKDRIQPTRLATFHCTTALNGATVSLGSASSQDCAASSPSRQPSAFSIDVERPNSEIFGPVNFSLNVKLHALPSFPPAQCLHDWNLYIKTPTNLSTPLWHNAARRPWPPDDACKVYGGRKVTSGWAWGYLEVVTWGLHFDVKEVVHGGNAISRPSTGTRKILVFSAIALNITSSFTPVIAYVASNEHFDSTGVMREMTIWLPSLAAQMWAQAAEDYEKQSLEFLAVTMKLTALVTVIAGTSPPNVNNPAYKHLGFGLLVPNQADSTAWLPVPHAAGSAGENGPAQHHPCGGRDRFRNRIQVKTLEISVEPFSTTLTTRTLTRPMKNTPESTTTSTTTKVPRVSTAARIASPHFSPSSPVTTAPINPYSHGYQFHLFENNNNFGGRSLPARAIRRQKIKTLPPIRGVLFILRKAEWNIDHGKLLIVLVGATTGQYHLLFGLPYLKLGGRLASPNLTVYAPIVSLAQSQPANNSSEQAMKSSVPTLDFEQPQIMNQQAELQVESLKNETESFNVGEVPSDEWERLITQKHVFGVSRPDTPTWSAGTRLRTRGGRRQKKLRGQIGTADRRHDCSTATGIRTISVSLNACGSLSSLNFNTIGGQGEKHQGRRINTAVGTRTISVAGTHTTGVVETDTTTDQQDCWNLHHNKLDSAPSHRRRHNRQAHVELSHWLGRSDPIVNVSWMVTNKF</sequence>
<name>B0DYG4_LACBS</name>
<evidence type="ECO:0000313" key="3">
    <source>
        <dbReference type="Proteomes" id="UP000001194"/>
    </source>
</evidence>
<dbReference type="InParanoid" id="B0DYG4"/>
<evidence type="ECO:0000313" key="2">
    <source>
        <dbReference type="EMBL" id="EDR00434.1"/>
    </source>
</evidence>